<dbReference type="PIRSF" id="PIRSF000112">
    <property type="entry name" value="Glycerol_dehydrogenase"/>
    <property type="match status" value="1"/>
</dbReference>
<dbReference type="PROSITE" id="PS00060">
    <property type="entry name" value="ADH_IRON_2"/>
    <property type="match status" value="1"/>
</dbReference>
<sequence length="356" mass="37124">MTLIGARFPGRYLQGPGILPLLGKEAATFGRTALCVVDRGIYDALAPAVEAACAGAVAATLVRHGGECSESEIARVEAIGREAGAEVVIGIGGGKALDTAKAAAFRLGRPSVIVPTIAASDAPCSALAVIYHDDGKVAYDFFFPRNPDLVLVDTAIIARAPARFLSAGIGDALATFYEAEACRLSGADNCMKTRGAAIAYEVARLCRDTVLDHGVAALAECEAGAPGPAFERVVEANILLSGVGFESGGVAGAHAIHHGLCELDDVHHHLHGEKVAIGVLAELILQSAPQEEFRRIRDFCVAVKLPVRLADIGIADATEEKLRIVAERACRPGEIMHNEAAPMTLDKVVAALRALI</sequence>
<name>A0ABU0F988_9HYPH</name>
<keyword evidence="2" id="KW-0479">Metal-binding</keyword>
<evidence type="ECO:0000256" key="1">
    <source>
        <dbReference type="ARBA" id="ARBA00007358"/>
    </source>
</evidence>
<evidence type="ECO:0000256" key="3">
    <source>
        <dbReference type="ARBA" id="ARBA00023002"/>
    </source>
</evidence>
<dbReference type="NCBIfam" id="NF006941">
    <property type="entry name" value="PRK09423.1"/>
    <property type="match status" value="1"/>
</dbReference>
<organism evidence="10 11">
    <name type="scientific">Labrys monachus</name>
    <dbReference type="NCBI Taxonomy" id="217067"/>
    <lineage>
        <taxon>Bacteria</taxon>
        <taxon>Pseudomonadati</taxon>
        <taxon>Pseudomonadota</taxon>
        <taxon>Alphaproteobacteria</taxon>
        <taxon>Hyphomicrobiales</taxon>
        <taxon>Xanthobacteraceae</taxon>
        <taxon>Labrys</taxon>
    </lineage>
</organism>
<dbReference type="SUPFAM" id="SSF56796">
    <property type="entry name" value="Dehydroquinate synthase-like"/>
    <property type="match status" value="1"/>
</dbReference>
<reference evidence="10 11" key="1">
    <citation type="submission" date="2023-07" db="EMBL/GenBank/DDBJ databases">
        <title>Genomic Encyclopedia of Type Strains, Phase IV (KMG-IV): sequencing the most valuable type-strain genomes for metagenomic binning, comparative biology and taxonomic classification.</title>
        <authorList>
            <person name="Goeker M."/>
        </authorList>
    </citation>
    <scope>NUCLEOTIDE SEQUENCE [LARGE SCALE GENOMIC DNA]</scope>
    <source>
        <strain evidence="10 11">DSM 5896</strain>
    </source>
</reference>
<evidence type="ECO:0000256" key="7">
    <source>
        <dbReference type="ARBA" id="ARBA00040132"/>
    </source>
</evidence>
<dbReference type="InterPro" id="IPR001670">
    <property type="entry name" value="ADH_Fe/GldA"/>
</dbReference>
<evidence type="ECO:0000256" key="5">
    <source>
        <dbReference type="ARBA" id="ARBA00037918"/>
    </source>
</evidence>
<evidence type="ECO:0000256" key="8">
    <source>
        <dbReference type="ARBA" id="ARBA00049006"/>
    </source>
</evidence>
<dbReference type="EC" id="1.1.1.6" evidence="6"/>
<comment type="similarity">
    <text evidence="1">Belongs to the iron-containing alcohol dehydrogenase family.</text>
</comment>
<dbReference type="EMBL" id="JAUSVK010000001">
    <property type="protein sequence ID" value="MDQ0391177.1"/>
    <property type="molecule type" value="Genomic_DNA"/>
</dbReference>
<dbReference type="PANTHER" id="PTHR43616:SF5">
    <property type="entry name" value="GLYCEROL DEHYDROGENASE 1"/>
    <property type="match status" value="1"/>
</dbReference>
<evidence type="ECO:0000313" key="10">
    <source>
        <dbReference type="EMBL" id="MDQ0391177.1"/>
    </source>
</evidence>
<comment type="catalytic activity">
    <reaction evidence="8">
        <text>glycerol + NAD(+) = dihydroxyacetone + NADH + H(+)</text>
        <dbReference type="Rhea" id="RHEA:13769"/>
        <dbReference type="ChEBI" id="CHEBI:15378"/>
        <dbReference type="ChEBI" id="CHEBI:16016"/>
        <dbReference type="ChEBI" id="CHEBI:17754"/>
        <dbReference type="ChEBI" id="CHEBI:57540"/>
        <dbReference type="ChEBI" id="CHEBI:57945"/>
        <dbReference type="EC" id="1.1.1.6"/>
    </reaction>
</comment>
<proteinExistence type="inferred from homology"/>
<dbReference type="PANTHER" id="PTHR43616">
    <property type="entry name" value="GLYCEROL DEHYDROGENASE"/>
    <property type="match status" value="1"/>
</dbReference>
<comment type="pathway">
    <text evidence="5">Polyol metabolism; glycerol fermentation; glycerone phosphate from glycerol (oxidative route): step 1/2.</text>
</comment>
<accession>A0ABU0F988</accession>
<dbReference type="Proteomes" id="UP001237448">
    <property type="component" value="Unassembled WGS sequence"/>
</dbReference>
<evidence type="ECO:0000313" key="11">
    <source>
        <dbReference type="Proteomes" id="UP001237448"/>
    </source>
</evidence>
<dbReference type="RefSeq" id="WP_307423076.1">
    <property type="nucleotide sequence ID" value="NZ_JAUSVK010000001.1"/>
</dbReference>
<keyword evidence="11" id="KW-1185">Reference proteome</keyword>
<dbReference type="Gene3D" id="3.40.50.1970">
    <property type="match status" value="1"/>
</dbReference>
<dbReference type="InterPro" id="IPR018211">
    <property type="entry name" value="ADH_Fe_CS"/>
</dbReference>
<gene>
    <name evidence="10" type="ORF">J3R73_000969</name>
</gene>
<protein>
    <recommendedName>
        <fullName evidence="7">Glycerol dehydrogenase</fullName>
        <ecNumber evidence="6">1.1.1.6</ecNumber>
    </recommendedName>
</protein>
<evidence type="ECO:0000259" key="9">
    <source>
        <dbReference type="Pfam" id="PF00465"/>
    </source>
</evidence>
<dbReference type="Gene3D" id="1.20.1090.10">
    <property type="entry name" value="Dehydroquinate synthase-like - alpha domain"/>
    <property type="match status" value="1"/>
</dbReference>
<keyword evidence="4" id="KW-0520">NAD</keyword>
<evidence type="ECO:0000256" key="4">
    <source>
        <dbReference type="ARBA" id="ARBA00023027"/>
    </source>
</evidence>
<evidence type="ECO:0000256" key="2">
    <source>
        <dbReference type="ARBA" id="ARBA00022723"/>
    </source>
</evidence>
<dbReference type="CDD" id="cd08170">
    <property type="entry name" value="GlyDH"/>
    <property type="match status" value="1"/>
</dbReference>
<evidence type="ECO:0000256" key="6">
    <source>
        <dbReference type="ARBA" id="ARBA00039147"/>
    </source>
</evidence>
<dbReference type="Pfam" id="PF00465">
    <property type="entry name" value="Fe-ADH"/>
    <property type="match status" value="1"/>
</dbReference>
<dbReference type="GO" id="GO:0008888">
    <property type="term" value="F:glycerol dehydrogenase (NAD+) activity"/>
    <property type="evidence" value="ECO:0007669"/>
    <property type="project" value="UniProtKB-EC"/>
</dbReference>
<dbReference type="InterPro" id="IPR016205">
    <property type="entry name" value="Glycerol_DH"/>
</dbReference>
<feature type="domain" description="Alcohol dehydrogenase iron-type/glycerol dehydrogenase GldA" evidence="9">
    <location>
        <begin position="9"/>
        <end position="154"/>
    </location>
</feature>
<comment type="caution">
    <text evidence="10">The sequence shown here is derived from an EMBL/GenBank/DDBJ whole genome shotgun (WGS) entry which is preliminary data.</text>
</comment>
<keyword evidence="3 10" id="KW-0560">Oxidoreductase</keyword>